<comment type="similarity">
    <text evidence="1">Belongs to the ROK (NagC/XylR) family.</text>
</comment>
<comment type="caution">
    <text evidence="2">The sequence shown here is derived from an EMBL/GenBank/DDBJ whole genome shotgun (WGS) entry which is preliminary data.</text>
</comment>
<dbReference type="CDD" id="cd24068">
    <property type="entry name" value="ASKHA_NBD_ROK_FnNanK-like"/>
    <property type="match status" value="1"/>
</dbReference>
<dbReference type="SUPFAM" id="SSF53067">
    <property type="entry name" value="Actin-like ATPase domain"/>
    <property type="match status" value="1"/>
</dbReference>
<dbReference type="AlphaFoldDB" id="A0A6N7VDB5"/>
<reference evidence="2 3" key="1">
    <citation type="submission" date="2019-08" db="EMBL/GenBank/DDBJ databases">
        <title>In-depth cultivation of the pig gut microbiome towards novel bacterial diversity and tailored functional studies.</title>
        <authorList>
            <person name="Wylensek D."/>
            <person name="Hitch T.C.A."/>
            <person name="Clavel T."/>
        </authorList>
    </citation>
    <scope>NUCLEOTIDE SEQUENCE [LARGE SCALE GENOMIC DNA]</scope>
    <source>
        <strain evidence="2 3">WCA-380-WT-2B</strain>
    </source>
</reference>
<name>A0A6N7VDB5_9FIRM</name>
<evidence type="ECO:0000313" key="3">
    <source>
        <dbReference type="Proteomes" id="UP000441925"/>
    </source>
</evidence>
<dbReference type="InterPro" id="IPR043129">
    <property type="entry name" value="ATPase_NBD"/>
</dbReference>
<sequence>MIKTIGLDIGGTKINGAVINERGEILKTYKLETCAKEGAQKVLYNIEKIINELKDDDIRAIGVGTPGFIDSEKGIVTFAGNIDGWTGLNLKKEIEKRSGIKTFIENDANIALICEKWLGAAKNYDDVVMITLGTGLGGAVYNSKMGLLEGANFQGAELGHVILYPNGEYCTCGQSGCAEAYCSGSAIRRHYKQLTQQDKTGEEIFNLYEKDEIAKNVVNRFIDDLSWYLTSLRNIFDPEIIIIGGGVINSSKIWWDKLIYKFNEHCHLASKIKLKPAKFLNDAGIIGAGKIAMERLENE</sequence>
<organism evidence="2 3">
    <name type="scientific">Anaerococcus porci</name>
    <dbReference type="NCBI Taxonomy" id="2652269"/>
    <lineage>
        <taxon>Bacteria</taxon>
        <taxon>Bacillati</taxon>
        <taxon>Bacillota</taxon>
        <taxon>Tissierellia</taxon>
        <taxon>Tissierellales</taxon>
        <taxon>Peptoniphilaceae</taxon>
        <taxon>Anaerococcus</taxon>
    </lineage>
</organism>
<dbReference type="Pfam" id="PF00480">
    <property type="entry name" value="ROK"/>
    <property type="match status" value="1"/>
</dbReference>
<gene>
    <name evidence="2" type="ORF">FYJ26_00160</name>
</gene>
<keyword evidence="3" id="KW-1185">Reference proteome</keyword>
<dbReference type="Gene3D" id="3.30.420.40">
    <property type="match status" value="2"/>
</dbReference>
<dbReference type="InterPro" id="IPR000600">
    <property type="entry name" value="ROK"/>
</dbReference>
<dbReference type="PANTHER" id="PTHR18964:SF149">
    <property type="entry name" value="BIFUNCTIONAL UDP-N-ACETYLGLUCOSAMINE 2-EPIMERASE_N-ACETYLMANNOSAMINE KINASE"/>
    <property type="match status" value="1"/>
</dbReference>
<protein>
    <submittedName>
        <fullName evidence="2">ROK family protein</fullName>
    </submittedName>
</protein>
<dbReference type="Proteomes" id="UP000441925">
    <property type="component" value="Unassembled WGS sequence"/>
</dbReference>
<proteinExistence type="inferred from homology"/>
<accession>A0A6N7VDB5</accession>
<evidence type="ECO:0000256" key="1">
    <source>
        <dbReference type="ARBA" id="ARBA00006479"/>
    </source>
</evidence>
<dbReference type="EMBL" id="VULQ01000001">
    <property type="protein sequence ID" value="MSS76861.1"/>
    <property type="molecule type" value="Genomic_DNA"/>
</dbReference>
<dbReference type="PANTHER" id="PTHR18964">
    <property type="entry name" value="ROK (REPRESSOR, ORF, KINASE) FAMILY"/>
    <property type="match status" value="1"/>
</dbReference>
<dbReference type="RefSeq" id="WP_154538718.1">
    <property type="nucleotide sequence ID" value="NZ_VULQ01000001.1"/>
</dbReference>
<evidence type="ECO:0000313" key="2">
    <source>
        <dbReference type="EMBL" id="MSS76861.1"/>
    </source>
</evidence>